<feature type="transmembrane region" description="Helical" evidence="5">
    <location>
        <begin position="158"/>
        <end position="176"/>
    </location>
</feature>
<evidence type="ECO:0000313" key="7">
    <source>
        <dbReference type="EMBL" id="SDN39700.1"/>
    </source>
</evidence>
<protein>
    <submittedName>
        <fullName evidence="7">ABC-2 type transport system permease protein</fullName>
    </submittedName>
</protein>
<dbReference type="InterPro" id="IPR013525">
    <property type="entry name" value="ABC2_TM"/>
</dbReference>
<dbReference type="PANTHER" id="PTHR43027">
    <property type="entry name" value="DOXORUBICIN RESISTANCE ABC TRANSPORTER PERMEASE PROTEIN DRRC-RELATED"/>
    <property type="match status" value="1"/>
</dbReference>
<evidence type="ECO:0000259" key="6">
    <source>
        <dbReference type="Pfam" id="PF12698"/>
    </source>
</evidence>
<evidence type="ECO:0000256" key="4">
    <source>
        <dbReference type="ARBA" id="ARBA00023136"/>
    </source>
</evidence>
<keyword evidence="3 5" id="KW-1133">Transmembrane helix</keyword>
<dbReference type="OrthoDB" id="3399482at2"/>
<feature type="transmembrane region" description="Helical" evidence="5">
    <location>
        <begin position="17"/>
        <end position="35"/>
    </location>
</feature>
<gene>
    <name evidence="7" type="ORF">SAMN05444921_1267</name>
</gene>
<feature type="transmembrane region" description="Helical" evidence="5">
    <location>
        <begin position="47"/>
        <end position="71"/>
    </location>
</feature>
<dbReference type="STRING" id="1196353.SAMN05444921_1267"/>
<evidence type="ECO:0000313" key="8">
    <source>
        <dbReference type="Proteomes" id="UP000199063"/>
    </source>
</evidence>
<keyword evidence="8" id="KW-1185">Reference proteome</keyword>
<feature type="transmembrane region" description="Helical" evidence="5">
    <location>
        <begin position="124"/>
        <end position="146"/>
    </location>
</feature>
<dbReference type="GO" id="GO:0016020">
    <property type="term" value="C:membrane"/>
    <property type="evidence" value="ECO:0007669"/>
    <property type="project" value="UniProtKB-SubCell"/>
</dbReference>
<comment type="subcellular location">
    <subcellularLocation>
        <location evidence="1">Membrane</location>
        <topology evidence="1">Multi-pass membrane protein</topology>
    </subcellularLocation>
</comment>
<dbReference type="AlphaFoldDB" id="A0A1H0B235"/>
<evidence type="ECO:0000256" key="3">
    <source>
        <dbReference type="ARBA" id="ARBA00022989"/>
    </source>
</evidence>
<evidence type="ECO:0000256" key="2">
    <source>
        <dbReference type="ARBA" id="ARBA00022692"/>
    </source>
</evidence>
<feature type="domain" description="ABC-2 type transporter transmembrane" evidence="6">
    <location>
        <begin position="42"/>
        <end position="228"/>
    </location>
</feature>
<sequence length="239" mass="25311">MLSIALSELIQIFRNRLVLLTSFVIPIVPCAFFIYRHEIFAELGSLGYIAAVVMFTVGAFGLYTTTVTTLASRRQNLFLKRLRSTPASDAGILVGLMLPVTVLAIVQMVAILAVLAAVTGAPDSVPLLAVAVLSTLVMMLALGLATAGLTNSPEHAQVTTLPVSLGAIGVSTWVGITGTEELTQLKRLLPGGSATELVLNAWNGGVPAADSLSLLLPTLAWVVFAVALASRMFRWEPRR</sequence>
<dbReference type="Proteomes" id="UP000199063">
    <property type="component" value="Unassembled WGS sequence"/>
</dbReference>
<reference evidence="8" key="1">
    <citation type="submission" date="2016-10" db="EMBL/GenBank/DDBJ databases">
        <authorList>
            <person name="Varghese N."/>
            <person name="Submissions S."/>
        </authorList>
    </citation>
    <scope>NUCLEOTIDE SEQUENCE [LARGE SCALE GENOMIC DNA]</scope>
    <source>
        <strain evidence="8">CGMCC 4.7042</strain>
    </source>
</reference>
<dbReference type="GeneID" id="40833305"/>
<organism evidence="7 8">
    <name type="scientific">Streptomyces wuyuanensis</name>
    <dbReference type="NCBI Taxonomy" id="1196353"/>
    <lineage>
        <taxon>Bacteria</taxon>
        <taxon>Bacillati</taxon>
        <taxon>Actinomycetota</taxon>
        <taxon>Actinomycetes</taxon>
        <taxon>Kitasatosporales</taxon>
        <taxon>Streptomycetaceae</taxon>
        <taxon>Streptomyces</taxon>
    </lineage>
</organism>
<feature type="transmembrane region" description="Helical" evidence="5">
    <location>
        <begin position="92"/>
        <end position="118"/>
    </location>
</feature>
<evidence type="ECO:0000256" key="5">
    <source>
        <dbReference type="SAM" id="Phobius"/>
    </source>
</evidence>
<evidence type="ECO:0000256" key="1">
    <source>
        <dbReference type="ARBA" id="ARBA00004141"/>
    </source>
</evidence>
<feature type="transmembrane region" description="Helical" evidence="5">
    <location>
        <begin position="212"/>
        <end position="233"/>
    </location>
</feature>
<accession>A0A1H0B235</accession>
<dbReference type="EMBL" id="FNHI01000026">
    <property type="protein sequence ID" value="SDN39700.1"/>
    <property type="molecule type" value="Genomic_DNA"/>
</dbReference>
<dbReference type="PANTHER" id="PTHR43027:SF2">
    <property type="entry name" value="TRANSPORT PERMEASE PROTEIN"/>
    <property type="match status" value="1"/>
</dbReference>
<dbReference type="RefSeq" id="WP_093660598.1">
    <property type="nucleotide sequence ID" value="NZ_FNHI01000026.1"/>
</dbReference>
<keyword evidence="2 5" id="KW-0812">Transmembrane</keyword>
<proteinExistence type="predicted"/>
<dbReference type="Pfam" id="PF12698">
    <property type="entry name" value="ABC2_membrane_3"/>
    <property type="match status" value="1"/>
</dbReference>
<dbReference type="GO" id="GO:0140359">
    <property type="term" value="F:ABC-type transporter activity"/>
    <property type="evidence" value="ECO:0007669"/>
    <property type="project" value="InterPro"/>
</dbReference>
<dbReference type="InterPro" id="IPR052902">
    <property type="entry name" value="ABC-2_transporter"/>
</dbReference>
<name>A0A1H0B235_9ACTN</name>
<keyword evidence="4 5" id="KW-0472">Membrane</keyword>